<organism evidence="13 14">
    <name type="scientific">Gryllus longicercus</name>
    <dbReference type="NCBI Taxonomy" id="2509291"/>
    <lineage>
        <taxon>Eukaryota</taxon>
        <taxon>Metazoa</taxon>
        <taxon>Ecdysozoa</taxon>
        <taxon>Arthropoda</taxon>
        <taxon>Hexapoda</taxon>
        <taxon>Insecta</taxon>
        <taxon>Pterygota</taxon>
        <taxon>Neoptera</taxon>
        <taxon>Polyneoptera</taxon>
        <taxon>Orthoptera</taxon>
        <taxon>Ensifera</taxon>
        <taxon>Gryllidea</taxon>
        <taxon>Grylloidea</taxon>
        <taxon>Gryllidae</taxon>
        <taxon>Gryllinae</taxon>
        <taxon>Gryllus</taxon>
    </lineage>
</organism>
<dbReference type="PANTHER" id="PTHR16023">
    <property type="entry name" value="TAX1 BINDING PROTEIN-RELATED"/>
    <property type="match status" value="1"/>
</dbReference>
<comment type="subcellular location">
    <subcellularLocation>
        <location evidence="2">Endosome membrane</location>
    </subcellularLocation>
    <subcellularLocation>
        <location evidence="1">Microsome membrane</location>
    </subcellularLocation>
</comment>
<feature type="domain" description="Vacuolar protein 14 C-terminal Fig4-binding" evidence="12">
    <location>
        <begin position="484"/>
        <end position="661"/>
    </location>
</feature>
<dbReference type="InterPro" id="IPR026825">
    <property type="entry name" value="Vac14"/>
</dbReference>
<keyword evidence="6" id="KW-0967">Endosome</keyword>
<dbReference type="Pfam" id="PF12755">
    <property type="entry name" value="Vac14_Fab1_bd"/>
    <property type="match status" value="1"/>
</dbReference>
<keyword evidence="5" id="KW-0677">Repeat</keyword>
<dbReference type="FunFam" id="1.25.10.10:FF:001093">
    <property type="entry name" value="Vac14, PIKFYVE complex component"/>
    <property type="match status" value="1"/>
</dbReference>
<evidence type="ECO:0000259" key="12">
    <source>
        <dbReference type="Pfam" id="PF11916"/>
    </source>
</evidence>
<keyword evidence="8" id="KW-0492">Microsome</keyword>
<sequence>MMSERDYAPLSSACVRALNDKLYDKRKAAALEIEKMVKEFAATNNIIQIKRLLKVLGQDFATSQNPHTRKGGLIGLAAIAVALGKDTSLYTAELIHPILACFCDSDLRVRYYACESLYNVVKVARGSVLVHFTDIFSALSKLAADPDQNVKNGSELLDRLMKDIVTESSTFDLVSFMPLLRERIYTKNTFARQFIISWVSVLDAVPDIDLILFLPEILDGLFRILEDPTLEIKKMCDTVLGEFLRSIKSDPSRVDFAGMINILTTHAQATDELLQFTALTWIKEFVNLSGRRMLPFASGILTAVLPCLSYDNESRKNIKETAKVVNVDFMKLISSDDDNFELPNQPSEIPIEGNILENKLDVPSLVDVLTKHMLHTSVPTKVAVLQWIHHLCIKIPNKMFCHIDELFPVLLKVLSDTSDEVVQQALVVLAEIISSPAGRNKKPDSILPMYEASFYKTPGANEKMNPYFSKFIVSLLKLFSTDKQFLEDRGSFIIRQLCVLLNSEDIYKTLAEILRREENLKFASTMVQTLNSILLTSSELFELRTKLKDDKTEESCQLFRSLYESWSHNPVATVALCLLTQNYTHVCELIRIFGSLEVTVEFLVELDKLVQLIESPIFTYLRLELLKVPHCMSLVQALYGILMLLPQTEAFHTLRQRLDCIPSLHLQYYNTTLNVKKDETNKFENNIDFKELLQHFVNIQEKHKHYKHAIRTAAMLEKGIANLDT</sequence>
<comment type="subunit">
    <text evidence="11">Forms pentamers. Component of the PI(3,5)P2 regulatory complex/PAS complex, at least composed of PIKFYVE, FIG4 and VAC14. VAC14 nucleates the assembly of the complex and serves as a scaffold by pentamerizing into a star-shaped structure, which can bind a single copy each of PIKFYVE and FIG4 and coordinates their activities. Interacts with NOS1.</text>
</comment>
<name>A0AAN9V3E6_9ORTH</name>
<dbReference type="EMBL" id="JAZDUA010001000">
    <property type="protein sequence ID" value="KAK7788609.1"/>
    <property type="molecule type" value="Genomic_DNA"/>
</dbReference>
<evidence type="ECO:0000256" key="8">
    <source>
        <dbReference type="ARBA" id="ARBA00022848"/>
    </source>
</evidence>
<reference evidence="13 14" key="1">
    <citation type="submission" date="2024-03" db="EMBL/GenBank/DDBJ databases">
        <title>The genome assembly and annotation of the cricket Gryllus longicercus Weissman &amp; Gray.</title>
        <authorList>
            <person name="Szrajer S."/>
            <person name="Gray D."/>
            <person name="Ylla G."/>
        </authorList>
    </citation>
    <scope>NUCLEOTIDE SEQUENCE [LARGE SCALE GENOMIC DNA]</scope>
    <source>
        <strain evidence="13">DAG 2021-001</strain>
        <tissue evidence="13">Whole body minus gut</tissue>
    </source>
</reference>
<keyword evidence="7" id="KW-0256">Endoplasmic reticulum</keyword>
<evidence type="ECO:0000256" key="2">
    <source>
        <dbReference type="ARBA" id="ARBA00004608"/>
    </source>
</evidence>
<dbReference type="InterPro" id="IPR011989">
    <property type="entry name" value="ARM-like"/>
</dbReference>
<evidence type="ECO:0000313" key="14">
    <source>
        <dbReference type="Proteomes" id="UP001378592"/>
    </source>
</evidence>
<evidence type="ECO:0000256" key="9">
    <source>
        <dbReference type="ARBA" id="ARBA00023136"/>
    </source>
</evidence>
<evidence type="ECO:0000256" key="3">
    <source>
        <dbReference type="ARBA" id="ARBA00010225"/>
    </source>
</evidence>
<comment type="caution">
    <text evidence="13">The sequence shown here is derived from an EMBL/GenBank/DDBJ whole genome shotgun (WGS) entry which is preliminary data.</text>
</comment>
<evidence type="ECO:0000256" key="5">
    <source>
        <dbReference type="ARBA" id="ARBA00022737"/>
    </source>
</evidence>
<evidence type="ECO:0000256" key="4">
    <source>
        <dbReference type="ARBA" id="ARBA00013840"/>
    </source>
</evidence>
<evidence type="ECO:0000256" key="6">
    <source>
        <dbReference type="ARBA" id="ARBA00022753"/>
    </source>
</evidence>
<evidence type="ECO:0000256" key="7">
    <source>
        <dbReference type="ARBA" id="ARBA00022824"/>
    </source>
</evidence>
<evidence type="ECO:0000256" key="1">
    <source>
        <dbReference type="ARBA" id="ARBA00004524"/>
    </source>
</evidence>
<accession>A0AAN9V3E6</accession>
<keyword evidence="14" id="KW-1185">Reference proteome</keyword>
<gene>
    <name evidence="13" type="ORF">R5R35_005503</name>
</gene>
<dbReference type="Proteomes" id="UP001378592">
    <property type="component" value="Unassembled WGS sequence"/>
</dbReference>
<dbReference type="GO" id="GO:0070772">
    <property type="term" value="C:PAS complex"/>
    <property type="evidence" value="ECO:0007669"/>
    <property type="project" value="InterPro"/>
</dbReference>
<dbReference type="InterPro" id="IPR016024">
    <property type="entry name" value="ARM-type_fold"/>
</dbReference>
<protein>
    <recommendedName>
        <fullName evidence="4">Protein VAC14 homolog</fullName>
    </recommendedName>
</protein>
<evidence type="ECO:0000313" key="13">
    <source>
        <dbReference type="EMBL" id="KAK7788609.1"/>
    </source>
</evidence>
<evidence type="ECO:0000256" key="11">
    <source>
        <dbReference type="ARBA" id="ARBA00047092"/>
    </source>
</evidence>
<comment type="function">
    <text evidence="10">Scaffold protein component of the PI(3,5)P2 regulatory complex which regulates both the synthesis and turnover of phosphatidylinositol 3,5-bisphosphate (PtdIns(3,5)P2). Pentamerizes into a star-shaped structure and nucleates the assembly of the complex. The pentamer binds a single copy each of PIKFYVE and FIG4 and coordinates both PIKfyve kinase activity and FIG4 phosphatase activity, being required to maintain normal levels of phosphatidylinositol 3-phosphate (PtdIns(3)P) and phosphatidylinositol 5-phosphate (PtdIns(5)P). Plays a role in the biogenesis of endosome carrier vesicles (ECV) / multivesicular bodies (MVB) transport intermediates from early endosomes.</text>
</comment>
<dbReference type="GO" id="GO:0006661">
    <property type="term" value="P:phosphatidylinositol biosynthetic process"/>
    <property type="evidence" value="ECO:0007669"/>
    <property type="project" value="InterPro"/>
</dbReference>
<dbReference type="InterPro" id="IPR021841">
    <property type="entry name" value="VAC14_Fig4p-bd"/>
</dbReference>
<dbReference type="Gene3D" id="1.25.10.10">
    <property type="entry name" value="Leucine-rich Repeat Variant"/>
    <property type="match status" value="2"/>
</dbReference>
<dbReference type="PANTHER" id="PTHR16023:SF0">
    <property type="entry name" value="PROTEIN VAC14 HOMOLOG"/>
    <property type="match status" value="1"/>
</dbReference>
<dbReference type="SUPFAM" id="SSF48371">
    <property type="entry name" value="ARM repeat"/>
    <property type="match status" value="1"/>
</dbReference>
<evidence type="ECO:0000256" key="10">
    <source>
        <dbReference type="ARBA" id="ARBA00045654"/>
    </source>
</evidence>
<dbReference type="Pfam" id="PF11916">
    <property type="entry name" value="Vac14_Fig4_bd"/>
    <property type="match status" value="1"/>
</dbReference>
<dbReference type="AlphaFoldDB" id="A0AAN9V3E6"/>
<comment type="similarity">
    <text evidence="3">Belongs to the VAC14 family.</text>
</comment>
<proteinExistence type="inferred from homology"/>
<dbReference type="GO" id="GO:0010008">
    <property type="term" value="C:endosome membrane"/>
    <property type="evidence" value="ECO:0007669"/>
    <property type="project" value="UniProtKB-SubCell"/>
</dbReference>
<keyword evidence="9" id="KW-0472">Membrane</keyword>